<organism evidence="1 2">
    <name type="scientific">Stylosanthes scabra</name>
    <dbReference type="NCBI Taxonomy" id="79078"/>
    <lineage>
        <taxon>Eukaryota</taxon>
        <taxon>Viridiplantae</taxon>
        <taxon>Streptophyta</taxon>
        <taxon>Embryophyta</taxon>
        <taxon>Tracheophyta</taxon>
        <taxon>Spermatophyta</taxon>
        <taxon>Magnoliopsida</taxon>
        <taxon>eudicotyledons</taxon>
        <taxon>Gunneridae</taxon>
        <taxon>Pentapetalae</taxon>
        <taxon>rosids</taxon>
        <taxon>fabids</taxon>
        <taxon>Fabales</taxon>
        <taxon>Fabaceae</taxon>
        <taxon>Papilionoideae</taxon>
        <taxon>50 kb inversion clade</taxon>
        <taxon>dalbergioids sensu lato</taxon>
        <taxon>Dalbergieae</taxon>
        <taxon>Pterocarpus clade</taxon>
        <taxon>Stylosanthes</taxon>
    </lineage>
</organism>
<evidence type="ECO:0000313" key="2">
    <source>
        <dbReference type="Proteomes" id="UP001341840"/>
    </source>
</evidence>
<proteinExistence type="predicted"/>
<protein>
    <submittedName>
        <fullName evidence="1">Uncharacterized protein</fullName>
    </submittedName>
</protein>
<evidence type="ECO:0000313" key="1">
    <source>
        <dbReference type="EMBL" id="MED6209963.1"/>
    </source>
</evidence>
<sequence>MDRKWNMMSVDTRVKGRDENWMKIRNRFEVLSNVFIRLCQRNRVDSGYPGIDSIPAEIEKHVSTILERRDMIVYDRGRMIGPRESTNDGYPVLVLDRSGMAMITDRVNSS</sequence>
<keyword evidence="2" id="KW-1185">Reference proteome</keyword>
<gene>
    <name evidence="1" type="ORF">PIB30_059673</name>
</gene>
<dbReference type="Proteomes" id="UP001341840">
    <property type="component" value="Unassembled WGS sequence"/>
</dbReference>
<name>A0ABU6YMU8_9FABA</name>
<dbReference type="EMBL" id="JASCZI010242172">
    <property type="protein sequence ID" value="MED6209963.1"/>
    <property type="molecule type" value="Genomic_DNA"/>
</dbReference>
<accession>A0ABU6YMU8</accession>
<comment type="caution">
    <text evidence="1">The sequence shown here is derived from an EMBL/GenBank/DDBJ whole genome shotgun (WGS) entry which is preliminary data.</text>
</comment>
<reference evidence="1 2" key="1">
    <citation type="journal article" date="2023" name="Plants (Basel)">
        <title>Bridging the Gap: Combining Genomics and Transcriptomics Approaches to Understand Stylosanthes scabra, an Orphan Legume from the Brazilian Caatinga.</title>
        <authorList>
            <person name="Ferreira-Neto J.R.C."/>
            <person name="da Silva M.D."/>
            <person name="Binneck E."/>
            <person name="de Melo N.F."/>
            <person name="da Silva R.H."/>
            <person name="de Melo A.L.T.M."/>
            <person name="Pandolfi V."/>
            <person name="Bustamante F.O."/>
            <person name="Brasileiro-Vidal A.C."/>
            <person name="Benko-Iseppon A.M."/>
        </authorList>
    </citation>
    <scope>NUCLEOTIDE SEQUENCE [LARGE SCALE GENOMIC DNA]</scope>
    <source>
        <tissue evidence="1">Leaves</tissue>
    </source>
</reference>